<dbReference type="AlphaFoldDB" id="A0AA38CNS3"/>
<feature type="domain" description="Peptidase M14" evidence="3">
    <location>
        <begin position="58"/>
        <end position="112"/>
    </location>
</feature>
<evidence type="ECO:0000313" key="4">
    <source>
        <dbReference type="EMBL" id="KAH9300094.1"/>
    </source>
</evidence>
<dbReference type="GO" id="GO:0008270">
    <property type="term" value="F:zinc ion binding"/>
    <property type="evidence" value="ECO:0007669"/>
    <property type="project" value="InterPro"/>
</dbReference>
<evidence type="ECO:0000256" key="2">
    <source>
        <dbReference type="ARBA" id="ARBA00005988"/>
    </source>
</evidence>
<evidence type="ECO:0000256" key="1">
    <source>
        <dbReference type="ARBA" id="ARBA00001947"/>
    </source>
</evidence>
<name>A0AA38CNS3_TAXCH</name>
<dbReference type="EMBL" id="JAHRHJ020000009">
    <property type="protein sequence ID" value="KAH9300094.1"/>
    <property type="molecule type" value="Genomic_DNA"/>
</dbReference>
<dbReference type="GO" id="GO:0005615">
    <property type="term" value="C:extracellular space"/>
    <property type="evidence" value="ECO:0007669"/>
    <property type="project" value="TreeGrafter"/>
</dbReference>
<proteinExistence type="inferred from homology"/>
<organism evidence="4 5">
    <name type="scientific">Taxus chinensis</name>
    <name type="common">Chinese yew</name>
    <name type="synonym">Taxus wallichiana var. chinensis</name>
    <dbReference type="NCBI Taxonomy" id="29808"/>
    <lineage>
        <taxon>Eukaryota</taxon>
        <taxon>Viridiplantae</taxon>
        <taxon>Streptophyta</taxon>
        <taxon>Embryophyta</taxon>
        <taxon>Tracheophyta</taxon>
        <taxon>Spermatophyta</taxon>
        <taxon>Pinopsida</taxon>
        <taxon>Pinidae</taxon>
        <taxon>Conifers II</taxon>
        <taxon>Cupressales</taxon>
        <taxon>Taxaceae</taxon>
        <taxon>Taxus</taxon>
    </lineage>
</organism>
<gene>
    <name evidence="4" type="ORF">KI387_011677</name>
</gene>
<dbReference type="GO" id="GO:0006508">
    <property type="term" value="P:proteolysis"/>
    <property type="evidence" value="ECO:0007669"/>
    <property type="project" value="InterPro"/>
</dbReference>
<dbReference type="PANTHER" id="PTHR11705:SF119">
    <property type="entry name" value="OS02G0119300 PROTEIN"/>
    <property type="match status" value="1"/>
</dbReference>
<dbReference type="OMA" id="ITFACGK"/>
<comment type="similarity">
    <text evidence="2">Belongs to the peptidase M14 family.</text>
</comment>
<dbReference type="GO" id="GO:0004181">
    <property type="term" value="F:metallocarboxypeptidase activity"/>
    <property type="evidence" value="ECO:0007669"/>
    <property type="project" value="InterPro"/>
</dbReference>
<evidence type="ECO:0000313" key="5">
    <source>
        <dbReference type="Proteomes" id="UP000824469"/>
    </source>
</evidence>
<dbReference type="InterPro" id="IPR000834">
    <property type="entry name" value="Peptidase_M14"/>
</dbReference>
<dbReference type="SUPFAM" id="SSF53187">
    <property type="entry name" value="Zn-dependent exopeptidases"/>
    <property type="match status" value="1"/>
</dbReference>
<evidence type="ECO:0000259" key="3">
    <source>
        <dbReference type="Pfam" id="PF00246"/>
    </source>
</evidence>
<feature type="non-terminal residue" evidence="4">
    <location>
        <position position="126"/>
    </location>
</feature>
<accession>A0AA38CNS3</accession>
<keyword evidence="5" id="KW-1185">Reference proteome</keyword>
<dbReference type="Pfam" id="PF00246">
    <property type="entry name" value="Peptidase_M14"/>
    <property type="match status" value="1"/>
</dbReference>
<dbReference type="Proteomes" id="UP000824469">
    <property type="component" value="Unassembled WGS sequence"/>
</dbReference>
<comment type="cofactor">
    <cofactor evidence="1">
        <name>Zn(2+)</name>
        <dbReference type="ChEBI" id="CHEBI:29105"/>
    </cofactor>
</comment>
<dbReference type="Gene3D" id="3.40.630.10">
    <property type="entry name" value="Zn peptidases"/>
    <property type="match status" value="1"/>
</dbReference>
<reference evidence="4 5" key="1">
    <citation type="journal article" date="2021" name="Nat. Plants">
        <title>The Taxus genome provides insights into paclitaxel biosynthesis.</title>
        <authorList>
            <person name="Xiong X."/>
            <person name="Gou J."/>
            <person name="Liao Q."/>
            <person name="Li Y."/>
            <person name="Zhou Q."/>
            <person name="Bi G."/>
            <person name="Li C."/>
            <person name="Du R."/>
            <person name="Wang X."/>
            <person name="Sun T."/>
            <person name="Guo L."/>
            <person name="Liang H."/>
            <person name="Lu P."/>
            <person name="Wu Y."/>
            <person name="Zhang Z."/>
            <person name="Ro D.K."/>
            <person name="Shang Y."/>
            <person name="Huang S."/>
            <person name="Yan J."/>
        </authorList>
    </citation>
    <scope>NUCLEOTIDE SEQUENCE [LARGE SCALE GENOMIC DNA]</scope>
    <source>
        <strain evidence="4">Ta-2019</strain>
    </source>
</reference>
<dbReference type="PANTHER" id="PTHR11705">
    <property type="entry name" value="PROTEASE FAMILY M14 CARBOXYPEPTIDASE A,B"/>
    <property type="match status" value="1"/>
</dbReference>
<comment type="caution">
    <text evidence="4">The sequence shown here is derived from an EMBL/GenBank/DDBJ whole genome shotgun (WGS) entry which is preliminary data.</text>
</comment>
<sequence>GNGSLKIPATLQLSSIDYNLYHRSDILLEEVEALVARHQEKMQMKILKSIATGYSAEIAVITFACGKEKAADKQKIRILLNFGQHGRELITSEVALRFLNVLAGEYHLQALDRSAQNDILQKFIIK</sequence>
<protein>
    <recommendedName>
        <fullName evidence="3">Peptidase M14 domain-containing protein</fullName>
    </recommendedName>
</protein>
<feature type="non-terminal residue" evidence="4">
    <location>
        <position position="1"/>
    </location>
</feature>